<protein>
    <recommendedName>
        <fullName evidence="2">Protein kinase domain-containing protein</fullName>
    </recommendedName>
</protein>
<evidence type="ECO:0000313" key="4">
    <source>
        <dbReference type="Proteomes" id="UP001189429"/>
    </source>
</evidence>
<reference evidence="3" key="1">
    <citation type="submission" date="2023-10" db="EMBL/GenBank/DDBJ databases">
        <authorList>
            <person name="Chen Y."/>
            <person name="Shah S."/>
            <person name="Dougan E. K."/>
            <person name="Thang M."/>
            <person name="Chan C."/>
        </authorList>
    </citation>
    <scope>NUCLEOTIDE SEQUENCE [LARGE SCALE GENOMIC DNA]</scope>
</reference>
<dbReference type="InterPro" id="IPR008271">
    <property type="entry name" value="Ser/Thr_kinase_AS"/>
</dbReference>
<evidence type="ECO:0000259" key="2">
    <source>
        <dbReference type="PROSITE" id="PS50011"/>
    </source>
</evidence>
<dbReference type="Pfam" id="PF00069">
    <property type="entry name" value="Pkinase"/>
    <property type="match status" value="1"/>
</dbReference>
<sequence>MRYAICIRGPLSVVHGDLKSSNTFVQHLCFNGCIIALTKLLDFGIARLLTRSAEPLGGTTRWRAPDLFGEKIVRPEAAADVYSVGLLMFFIVIGTLLFQHVHGKEIGRRRVEKQPLFLSWPDDRSDMLSLQCWCTASVELRTHAGVARGTTECLGCL</sequence>
<dbReference type="InterPro" id="IPR000719">
    <property type="entry name" value="Prot_kinase_dom"/>
</dbReference>
<evidence type="ECO:0000256" key="1">
    <source>
        <dbReference type="SAM" id="Phobius"/>
    </source>
</evidence>
<gene>
    <name evidence="3" type="ORF">PCOR1329_LOCUS57926</name>
</gene>
<dbReference type="InterPro" id="IPR011009">
    <property type="entry name" value="Kinase-like_dom_sf"/>
</dbReference>
<dbReference type="PROSITE" id="PS00108">
    <property type="entry name" value="PROTEIN_KINASE_ST"/>
    <property type="match status" value="1"/>
</dbReference>
<keyword evidence="1" id="KW-1133">Transmembrane helix</keyword>
<proteinExistence type="predicted"/>
<dbReference type="Proteomes" id="UP001189429">
    <property type="component" value="Unassembled WGS sequence"/>
</dbReference>
<accession>A0ABN9VH15</accession>
<keyword evidence="1" id="KW-0472">Membrane</keyword>
<dbReference type="Gene3D" id="1.10.510.10">
    <property type="entry name" value="Transferase(Phosphotransferase) domain 1"/>
    <property type="match status" value="1"/>
</dbReference>
<dbReference type="PANTHER" id="PTHR23257">
    <property type="entry name" value="SERINE-THREONINE PROTEIN KINASE"/>
    <property type="match status" value="1"/>
</dbReference>
<evidence type="ECO:0000313" key="3">
    <source>
        <dbReference type="EMBL" id="CAK0872478.1"/>
    </source>
</evidence>
<comment type="caution">
    <text evidence="3">The sequence shown here is derived from an EMBL/GenBank/DDBJ whole genome shotgun (WGS) entry which is preliminary data.</text>
</comment>
<name>A0ABN9VH15_9DINO</name>
<dbReference type="InterPro" id="IPR050167">
    <property type="entry name" value="Ser_Thr_protein_kinase"/>
</dbReference>
<organism evidence="3 4">
    <name type="scientific">Prorocentrum cordatum</name>
    <dbReference type="NCBI Taxonomy" id="2364126"/>
    <lineage>
        <taxon>Eukaryota</taxon>
        <taxon>Sar</taxon>
        <taxon>Alveolata</taxon>
        <taxon>Dinophyceae</taxon>
        <taxon>Prorocentrales</taxon>
        <taxon>Prorocentraceae</taxon>
        <taxon>Prorocentrum</taxon>
    </lineage>
</organism>
<dbReference type="PROSITE" id="PS50011">
    <property type="entry name" value="PROTEIN_KINASE_DOM"/>
    <property type="match status" value="1"/>
</dbReference>
<dbReference type="EMBL" id="CAUYUJ010017170">
    <property type="protein sequence ID" value="CAK0872478.1"/>
    <property type="molecule type" value="Genomic_DNA"/>
</dbReference>
<feature type="transmembrane region" description="Helical" evidence="1">
    <location>
        <begin position="81"/>
        <end position="101"/>
    </location>
</feature>
<keyword evidence="4" id="KW-1185">Reference proteome</keyword>
<keyword evidence="1" id="KW-0812">Transmembrane</keyword>
<feature type="domain" description="Protein kinase" evidence="2">
    <location>
        <begin position="1"/>
        <end position="157"/>
    </location>
</feature>
<dbReference type="SUPFAM" id="SSF56112">
    <property type="entry name" value="Protein kinase-like (PK-like)"/>
    <property type="match status" value="1"/>
</dbReference>